<gene>
    <name evidence="2" type="ORF">ACFSDE_08020</name>
</gene>
<accession>A0ABW4TLY8</accession>
<keyword evidence="3" id="KW-1185">Reference proteome</keyword>
<evidence type="ECO:0000256" key="1">
    <source>
        <dbReference type="SAM" id="SignalP"/>
    </source>
</evidence>
<evidence type="ECO:0000313" key="2">
    <source>
        <dbReference type="EMBL" id="MFD1946734.1"/>
    </source>
</evidence>
<name>A0ABW4TLY8_9ACTN</name>
<evidence type="ECO:0000313" key="3">
    <source>
        <dbReference type="Proteomes" id="UP001597351"/>
    </source>
</evidence>
<dbReference type="EMBL" id="JBHUGD010000003">
    <property type="protein sequence ID" value="MFD1946734.1"/>
    <property type="molecule type" value="Genomic_DNA"/>
</dbReference>
<sequence>MTALAVLAPTLAGGAATAAADTTPPVLDLPERGAFVRLTTISATTFDAEANWPLSSSLQMRAQWSATDASGICGYSYREVLDDQTRPWTAWSSTKSVTRTVSDYDDQEGGGSDKFWGYDVRARDCAGNIATDFVRLAPVVYQQDGLAYRYEPLVVSKTGSWAITNCACWSAGTALRTSSSGARINFSMPADLAGSAYPVALVMERAPDRGQARVLVDGVRVATVDTRASSKVHRSIVWTGTLQGAHTLSVVNVGTSGRPRIDVDAVVSGAYSGSA</sequence>
<feature type="signal peptide" evidence="1">
    <location>
        <begin position="1"/>
        <end position="18"/>
    </location>
</feature>
<dbReference type="Proteomes" id="UP001597351">
    <property type="component" value="Unassembled WGS sequence"/>
</dbReference>
<proteinExistence type="predicted"/>
<keyword evidence="1" id="KW-0732">Signal</keyword>
<protein>
    <submittedName>
        <fullName evidence="2">Uncharacterized protein</fullName>
    </submittedName>
</protein>
<feature type="chain" id="PRO_5046833578" evidence="1">
    <location>
        <begin position="19"/>
        <end position="275"/>
    </location>
</feature>
<dbReference type="Gene3D" id="2.60.120.260">
    <property type="entry name" value="Galactose-binding domain-like"/>
    <property type="match status" value="1"/>
</dbReference>
<organism evidence="2 3">
    <name type="scientific">Nocardioides aestuarii</name>
    <dbReference type="NCBI Taxonomy" id="252231"/>
    <lineage>
        <taxon>Bacteria</taxon>
        <taxon>Bacillati</taxon>
        <taxon>Actinomycetota</taxon>
        <taxon>Actinomycetes</taxon>
        <taxon>Propionibacteriales</taxon>
        <taxon>Nocardioidaceae</taxon>
        <taxon>Nocardioides</taxon>
    </lineage>
</organism>
<comment type="caution">
    <text evidence="2">The sequence shown here is derived from an EMBL/GenBank/DDBJ whole genome shotgun (WGS) entry which is preliminary data.</text>
</comment>
<reference evidence="3" key="1">
    <citation type="journal article" date="2019" name="Int. J. Syst. Evol. Microbiol.">
        <title>The Global Catalogue of Microorganisms (GCM) 10K type strain sequencing project: providing services to taxonomists for standard genome sequencing and annotation.</title>
        <authorList>
            <consortium name="The Broad Institute Genomics Platform"/>
            <consortium name="The Broad Institute Genome Sequencing Center for Infectious Disease"/>
            <person name="Wu L."/>
            <person name="Ma J."/>
        </authorList>
    </citation>
    <scope>NUCLEOTIDE SEQUENCE [LARGE SCALE GENOMIC DNA]</scope>
    <source>
        <strain evidence="3">CGMCC 1.12477</strain>
    </source>
</reference>
<dbReference type="RefSeq" id="WP_343917162.1">
    <property type="nucleotide sequence ID" value="NZ_BAAAJT010000002.1"/>
</dbReference>